<reference evidence="1" key="1">
    <citation type="submission" date="2018-05" db="EMBL/GenBank/DDBJ databases">
        <authorList>
            <person name="Lanie J.A."/>
            <person name="Ng W.-L."/>
            <person name="Kazmierczak K.M."/>
            <person name="Andrzejewski T.M."/>
            <person name="Davidsen T.M."/>
            <person name="Wayne K.J."/>
            <person name="Tettelin H."/>
            <person name="Glass J.I."/>
            <person name="Rusch D."/>
            <person name="Podicherti R."/>
            <person name="Tsui H.-C.T."/>
            <person name="Winkler M.E."/>
        </authorList>
    </citation>
    <scope>NUCLEOTIDE SEQUENCE</scope>
</reference>
<name>A0A382TEN8_9ZZZZ</name>
<evidence type="ECO:0000313" key="1">
    <source>
        <dbReference type="EMBL" id="SVD20579.1"/>
    </source>
</evidence>
<dbReference type="AlphaFoldDB" id="A0A382TEN8"/>
<proteinExistence type="predicted"/>
<sequence>TSIIREKAEQWLVDSQGEESPLLRIFEALFQLFLVFENSPSLDWVIERPLILHRVYKNTSERAMEDLVIQAIRKGELPQPELDTLVHFRNARDTVRWGQMGAFRRLGNGEDLKKVYIEYFSTLNIFNLPPEKVRELLYFTVSKHV</sequence>
<gene>
    <name evidence="1" type="ORF">METZ01_LOCUS373433</name>
</gene>
<organism evidence="1">
    <name type="scientific">marine metagenome</name>
    <dbReference type="NCBI Taxonomy" id="408172"/>
    <lineage>
        <taxon>unclassified sequences</taxon>
        <taxon>metagenomes</taxon>
        <taxon>ecological metagenomes</taxon>
    </lineage>
</organism>
<dbReference type="EMBL" id="UINC01136053">
    <property type="protein sequence ID" value="SVD20579.1"/>
    <property type="molecule type" value="Genomic_DNA"/>
</dbReference>
<accession>A0A382TEN8</accession>
<protein>
    <submittedName>
        <fullName evidence="1">Uncharacterized protein</fullName>
    </submittedName>
</protein>
<feature type="non-terminal residue" evidence="1">
    <location>
        <position position="1"/>
    </location>
</feature>